<dbReference type="InterPro" id="IPR000715">
    <property type="entry name" value="Glycosyl_transferase_4"/>
</dbReference>
<dbReference type="RefSeq" id="WP_090439991.1">
    <property type="nucleotide sequence ID" value="NZ_FOHU01000002.1"/>
</dbReference>
<dbReference type="Pfam" id="PF00953">
    <property type="entry name" value="Glycos_transf_4"/>
    <property type="match status" value="1"/>
</dbReference>
<dbReference type="PROSITE" id="PS01348">
    <property type="entry name" value="MRAY_2"/>
    <property type="match status" value="1"/>
</dbReference>
<evidence type="ECO:0000256" key="8">
    <source>
        <dbReference type="SAM" id="Phobius"/>
    </source>
</evidence>
<comment type="subcellular location">
    <subcellularLocation>
        <location evidence="1">Cell membrane</location>
        <topology evidence="1">Multi-pass membrane protein</topology>
    </subcellularLocation>
</comment>
<dbReference type="OrthoDB" id="9805475at2"/>
<evidence type="ECO:0000256" key="1">
    <source>
        <dbReference type="ARBA" id="ARBA00004651"/>
    </source>
</evidence>
<organism evidence="9 10">
    <name type="scientific">Natronincola peptidivorans</name>
    <dbReference type="NCBI Taxonomy" id="426128"/>
    <lineage>
        <taxon>Bacteria</taxon>
        <taxon>Bacillati</taxon>
        <taxon>Bacillota</taxon>
        <taxon>Clostridia</taxon>
        <taxon>Peptostreptococcales</taxon>
        <taxon>Natronincolaceae</taxon>
        <taxon>Natronincola</taxon>
    </lineage>
</organism>
<dbReference type="AlphaFoldDB" id="A0A1H9ZMX8"/>
<dbReference type="GO" id="GO:0046872">
    <property type="term" value="F:metal ion binding"/>
    <property type="evidence" value="ECO:0007669"/>
    <property type="project" value="UniProtKB-KW"/>
</dbReference>
<gene>
    <name evidence="9" type="ORF">SAMN05660297_00639</name>
</gene>
<dbReference type="Proteomes" id="UP000199568">
    <property type="component" value="Unassembled WGS sequence"/>
</dbReference>
<keyword evidence="2" id="KW-1003">Cell membrane</keyword>
<keyword evidence="3 9" id="KW-0808">Transferase</keyword>
<keyword evidence="10" id="KW-1185">Reference proteome</keyword>
<feature type="transmembrane region" description="Helical" evidence="8">
    <location>
        <begin position="192"/>
        <end position="211"/>
    </location>
</feature>
<feature type="transmembrane region" description="Helical" evidence="8">
    <location>
        <begin position="223"/>
        <end position="241"/>
    </location>
</feature>
<dbReference type="STRING" id="426128.SAMN05660297_00639"/>
<keyword evidence="7" id="KW-0479">Metal-binding</keyword>
<evidence type="ECO:0000256" key="4">
    <source>
        <dbReference type="ARBA" id="ARBA00022692"/>
    </source>
</evidence>
<keyword evidence="7" id="KW-0460">Magnesium</keyword>
<evidence type="ECO:0000256" key="2">
    <source>
        <dbReference type="ARBA" id="ARBA00022475"/>
    </source>
</evidence>
<feature type="transmembrane region" description="Helical" evidence="8">
    <location>
        <begin position="299"/>
        <end position="317"/>
    </location>
</feature>
<feature type="transmembrane region" description="Helical" evidence="8">
    <location>
        <begin position="168"/>
        <end position="186"/>
    </location>
</feature>
<name>A0A1H9ZMX8_9FIRM</name>
<dbReference type="PANTHER" id="PTHR22926">
    <property type="entry name" value="PHOSPHO-N-ACETYLMURAMOYL-PENTAPEPTIDE-TRANSFERASE"/>
    <property type="match status" value="1"/>
</dbReference>
<feature type="transmembrane region" description="Helical" evidence="8">
    <location>
        <begin position="143"/>
        <end position="161"/>
    </location>
</feature>
<feature type="transmembrane region" description="Helical" evidence="8">
    <location>
        <begin position="6"/>
        <end position="22"/>
    </location>
</feature>
<feature type="binding site" evidence="7">
    <location>
        <position position="222"/>
    </location>
    <ligand>
        <name>Mg(2+)</name>
        <dbReference type="ChEBI" id="CHEBI:18420"/>
    </ligand>
</feature>
<protein>
    <submittedName>
        <fullName evidence="9">UDP-GlcNAc:undecaprenyl-phosphate GlcNAc-1-phosphate transferase</fullName>
    </submittedName>
</protein>
<sequence length="356" mass="38022">MDYYILGFLIAMVISYMLTPYAKKLAYKIGAIDVPKDNRRVHKKPMPRLGGLAIYIALVVGILVMASIGKNILPITSELIGILIGATIIVAIGIIDDSKQISAKYKLLGQILAAIIVVYSGVRIEFITNILNKTTGMSGLGKLSIPLTIFWIVGITNTVNLIDGLDGLAAGVSSIAALSLAYVAFLNPETPVGISIILIILAGSLLGFLPYNFNPAQIFMGDTGSLLVGFILATVSVEGVIKSATTIAVAIPVLALGVPIFDTTFAIVRRLVNKRPIMEADKGHLHHRLLEHGLSQRQTVVVLYIISMMLGASAIAVSHTNRVTAYLIIVTVAYCVFLGAVRIGLVKKTQETKANS</sequence>
<dbReference type="InterPro" id="IPR018480">
    <property type="entry name" value="PNAcMuramoyl-5peptid_Trfase_CS"/>
</dbReference>
<evidence type="ECO:0000256" key="5">
    <source>
        <dbReference type="ARBA" id="ARBA00022989"/>
    </source>
</evidence>
<feature type="transmembrane region" description="Helical" evidence="8">
    <location>
        <begin position="49"/>
        <end position="69"/>
    </location>
</feature>
<keyword evidence="5 8" id="KW-1133">Transmembrane helix</keyword>
<reference evidence="9 10" key="1">
    <citation type="submission" date="2016-10" db="EMBL/GenBank/DDBJ databases">
        <authorList>
            <person name="de Groot N.N."/>
        </authorList>
    </citation>
    <scope>NUCLEOTIDE SEQUENCE [LARGE SCALE GENOMIC DNA]</scope>
    <source>
        <strain evidence="9 10">DSM 18979</strain>
    </source>
</reference>
<keyword evidence="6 8" id="KW-0472">Membrane</keyword>
<feature type="binding site" evidence="7">
    <location>
        <position position="160"/>
    </location>
    <ligand>
        <name>Mg(2+)</name>
        <dbReference type="ChEBI" id="CHEBI:18420"/>
    </ligand>
</feature>
<evidence type="ECO:0000256" key="6">
    <source>
        <dbReference type="ARBA" id="ARBA00023136"/>
    </source>
</evidence>
<dbReference type="GO" id="GO:0044038">
    <property type="term" value="P:cell wall macromolecule biosynthetic process"/>
    <property type="evidence" value="ECO:0007669"/>
    <property type="project" value="TreeGrafter"/>
</dbReference>
<dbReference type="GO" id="GO:0005886">
    <property type="term" value="C:plasma membrane"/>
    <property type="evidence" value="ECO:0007669"/>
    <property type="project" value="UniProtKB-SubCell"/>
</dbReference>
<dbReference type="GO" id="GO:0071555">
    <property type="term" value="P:cell wall organization"/>
    <property type="evidence" value="ECO:0007669"/>
    <property type="project" value="TreeGrafter"/>
</dbReference>
<feature type="transmembrane region" description="Helical" evidence="8">
    <location>
        <begin position="247"/>
        <end position="268"/>
    </location>
</feature>
<dbReference type="EMBL" id="FOHU01000002">
    <property type="protein sequence ID" value="SES82986.1"/>
    <property type="molecule type" value="Genomic_DNA"/>
</dbReference>
<dbReference type="PANTHER" id="PTHR22926:SF3">
    <property type="entry name" value="UNDECAPRENYL-PHOSPHATE ALPHA-N-ACETYLGLUCOSAMINYL 1-PHOSPHATE TRANSFERASE"/>
    <property type="match status" value="1"/>
</dbReference>
<dbReference type="GO" id="GO:0016780">
    <property type="term" value="F:phosphotransferase activity, for other substituted phosphate groups"/>
    <property type="evidence" value="ECO:0007669"/>
    <property type="project" value="InterPro"/>
</dbReference>
<evidence type="ECO:0000313" key="10">
    <source>
        <dbReference type="Proteomes" id="UP000199568"/>
    </source>
</evidence>
<keyword evidence="4 8" id="KW-0812">Transmembrane</keyword>
<evidence type="ECO:0000256" key="3">
    <source>
        <dbReference type="ARBA" id="ARBA00022679"/>
    </source>
</evidence>
<evidence type="ECO:0000313" key="9">
    <source>
        <dbReference type="EMBL" id="SES82986.1"/>
    </source>
</evidence>
<accession>A0A1H9ZMX8</accession>
<comment type="cofactor">
    <cofactor evidence="7">
        <name>Mg(2+)</name>
        <dbReference type="ChEBI" id="CHEBI:18420"/>
    </cofactor>
</comment>
<dbReference type="CDD" id="cd06853">
    <property type="entry name" value="GT_WecA_like"/>
    <property type="match status" value="1"/>
</dbReference>
<evidence type="ECO:0000256" key="7">
    <source>
        <dbReference type="PIRSR" id="PIRSR600715-1"/>
    </source>
</evidence>
<feature type="transmembrane region" description="Helical" evidence="8">
    <location>
        <begin position="107"/>
        <end position="131"/>
    </location>
</feature>
<proteinExistence type="predicted"/>
<dbReference type="GO" id="GO:0009103">
    <property type="term" value="P:lipopolysaccharide biosynthetic process"/>
    <property type="evidence" value="ECO:0007669"/>
    <property type="project" value="TreeGrafter"/>
</dbReference>
<feature type="transmembrane region" description="Helical" evidence="8">
    <location>
        <begin position="323"/>
        <end position="345"/>
    </location>
</feature>
<feature type="transmembrane region" description="Helical" evidence="8">
    <location>
        <begin position="75"/>
        <end position="95"/>
    </location>
</feature>